<sequence>MDLAIALCASADTEDTLLFNEFVRRHRKDLEAFCMVKCEAFKLDKQIGSQICNEALERFRIYKSFNKEKATVDNANTAILLYLGKIATNLFLTYNKKEKKFRNNVLLKTYFDDIFEQVAAHKSVEDLAWKRDVTVKICKKLNQNEQKVILTDIEHKKHTRYLPDEVTELLATELEVKKDTIRKIRERALKKINTIINEINQQ</sequence>
<dbReference type="Proteomes" id="UP001220610">
    <property type="component" value="Chromosome"/>
</dbReference>
<gene>
    <name evidence="1" type="ORF">P0Y53_06010</name>
</gene>
<evidence type="ECO:0000313" key="2">
    <source>
        <dbReference type="Proteomes" id="UP001220610"/>
    </source>
</evidence>
<proteinExistence type="predicted"/>
<dbReference type="EMBL" id="CP119311">
    <property type="protein sequence ID" value="WEK37051.1"/>
    <property type="molecule type" value="Genomic_DNA"/>
</dbReference>
<dbReference type="AlphaFoldDB" id="A0AAJ5WTY6"/>
<protein>
    <submittedName>
        <fullName evidence="1">Uncharacterized protein</fullName>
    </submittedName>
</protein>
<organism evidence="1 2">
    <name type="scientific">Candidatus Pseudobacter hemicellulosilyticus</name>
    <dbReference type="NCBI Taxonomy" id="3121375"/>
    <lineage>
        <taxon>Bacteria</taxon>
        <taxon>Pseudomonadati</taxon>
        <taxon>Bacteroidota</taxon>
        <taxon>Chitinophagia</taxon>
        <taxon>Chitinophagales</taxon>
        <taxon>Chitinophagaceae</taxon>
        <taxon>Pseudobacter</taxon>
    </lineage>
</organism>
<reference evidence="1" key="1">
    <citation type="submission" date="2023-03" db="EMBL/GenBank/DDBJ databases">
        <title>Andean soil-derived lignocellulolytic bacterial consortium as a source of novel taxa and putative plastic-active enzymes.</title>
        <authorList>
            <person name="Diaz-Garcia L."/>
            <person name="Chuvochina M."/>
            <person name="Feuerriegel G."/>
            <person name="Bunk B."/>
            <person name="Sproer C."/>
            <person name="Streit W.R."/>
            <person name="Rodriguez L.M."/>
            <person name="Overmann J."/>
            <person name="Jimenez D.J."/>
        </authorList>
    </citation>
    <scope>NUCLEOTIDE SEQUENCE</scope>
    <source>
        <strain evidence="1">MAG 7</strain>
    </source>
</reference>
<accession>A0AAJ5WTY6</accession>
<name>A0AAJ5WTY6_9BACT</name>
<evidence type="ECO:0000313" key="1">
    <source>
        <dbReference type="EMBL" id="WEK37051.1"/>
    </source>
</evidence>